<proteinExistence type="predicted"/>
<dbReference type="EMBL" id="WTVH01000006">
    <property type="protein sequence ID" value="NMF92715.1"/>
    <property type="molecule type" value="Genomic_DNA"/>
</dbReference>
<keyword evidence="3" id="KW-1185">Reference proteome</keyword>
<feature type="compositionally biased region" description="Low complexity" evidence="1">
    <location>
        <begin position="22"/>
        <end position="41"/>
    </location>
</feature>
<evidence type="ECO:0000313" key="3">
    <source>
        <dbReference type="Proteomes" id="UP000601990"/>
    </source>
</evidence>
<gene>
    <name evidence="2" type="ORF">GO608_05155</name>
</gene>
<accession>A0ABX1N121</accession>
<comment type="caution">
    <text evidence="2">The sequence shown here is derived from an EMBL/GenBank/DDBJ whole genome shotgun (WGS) entry which is preliminary data.</text>
</comment>
<evidence type="ECO:0000256" key="1">
    <source>
        <dbReference type="SAM" id="MobiDB-lite"/>
    </source>
</evidence>
<evidence type="ECO:0000313" key="2">
    <source>
        <dbReference type="EMBL" id="NMF92715.1"/>
    </source>
</evidence>
<sequence>MAKSSILGGDETPSVPPGHSTADLGPSDSSDSGSDIAGAPGLVDDAGIATDSGTTSDMDHGRGAGADIGDTDLDSDTDASGTGERRAAGRDDSSREANDIQPDRITRNPGGLTGKP</sequence>
<evidence type="ECO:0008006" key="4">
    <source>
        <dbReference type="Google" id="ProtNLM"/>
    </source>
</evidence>
<organism evidence="2 3">
    <name type="scientific">Aromatoleum buckelii</name>
    <dbReference type="NCBI Taxonomy" id="200254"/>
    <lineage>
        <taxon>Bacteria</taxon>
        <taxon>Pseudomonadati</taxon>
        <taxon>Pseudomonadota</taxon>
        <taxon>Betaproteobacteria</taxon>
        <taxon>Rhodocyclales</taxon>
        <taxon>Rhodocyclaceae</taxon>
        <taxon>Aromatoleum</taxon>
    </lineage>
</organism>
<dbReference type="RefSeq" id="WP_169198007.1">
    <property type="nucleotide sequence ID" value="NZ_WTVH02000010.1"/>
</dbReference>
<reference evidence="2" key="1">
    <citation type="submission" date="2019-12" db="EMBL/GenBank/DDBJ databases">
        <title>Comparative genomics gives insights into the taxonomy of the Azoarcus-Aromatoleum group and reveals separate origins of nif in the plant-associated Azoarcus and non-plant-associated Aromatoleum sub-groups.</title>
        <authorList>
            <person name="Lafos M."/>
            <person name="Maluk M."/>
            <person name="Batista M."/>
            <person name="Junghare M."/>
            <person name="Carmona M."/>
            <person name="Faoro H."/>
            <person name="Cruz L.M."/>
            <person name="Battistoni F."/>
            <person name="De Souza E."/>
            <person name="Pedrosa F."/>
            <person name="Chen W.-M."/>
            <person name="Poole P.S."/>
            <person name="Dixon R.A."/>
            <person name="James E.K."/>
        </authorList>
    </citation>
    <scope>NUCLEOTIDE SEQUENCE</scope>
    <source>
        <strain evidence="2">U120</strain>
    </source>
</reference>
<name>A0ABX1N121_9RHOO</name>
<protein>
    <recommendedName>
        <fullName evidence="4">Chemotaxis protein</fullName>
    </recommendedName>
</protein>
<feature type="region of interest" description="Disordered" evidence="1">
    <location>
        <begin position="1"/>
        <end position="116"/>
    </location>
</feature>
<feature type="compositionally biased region" description="Basic and acidic residues" evidence="1">
    <location>
        <begin position="83"/>
        <end position="106"/>
    </location>
</feature>
<dbReference type="Proteomes" id="UP000601990">
    <property type="component" value="Unassembled WGS sequence"/>
</dbReference>